<dbReference type="InterPro" id="IPR048976">
    <property type="entry name" value="WHD_PKMT"/>
</dbReference>
<feature type="domain" description="Methyltransferase" evidence="2">
    <location>
        <begin position="52"/>
        <end position="149"/>
    </location>
</feature>
<dbReference type="PANTHER" id="PTHR43667">
    <property type="entry name" value="CYCLOPROPANE-FATTY-ACYL-PHOSPHOLIPID SYNTHASE"/>
    <property type="match status" value="1"/>
</dbReference>
<dbReference type="AlphaFoldDB" id="A0AA91DIZ5"/>
<evidence type="ECO:0000313" key="5">
    <source>
        <dbReference type="Proteomes" id="UP000077852"/>
    </source>
</evidence>
<reference evidence="4 5" key="1">
    <citation type="submission" date="2016-03" db="EMBL/GenBank/DDBJ databases">
        <title>Genome sequence of Variovorax paradoxus KB5.</title>
        <authorList>
            <person name="Jeong H."/>
            <person name="Hong C.E."/>
            <person name="Jo S.H."/>
            <person name="Park J.M."/>
        </authorList>
    </citation>
    <scope>NUCLEOTIDE SEQUENCE [LARGE SCALE GENOMIC DNA]</scope>
    <source>
        <strain evidence="4 5">KB5</strain>
    </source>
</reference>
<dbReference type="Proteomes" id="UP000077852">
    <property type="component" value="Unassembled WGS sequence"/>
</dbReference>
<feature type="domain" description="PKMT C-terminal winged helix" evidence="3">
    <location>
        <begin position="448"/>
        <end position="530"/>
    </location>
</feature>
<dbReference type="Pfam" id="PF13649">
    <property type="entry name" value="Methyltransf_25"/>
    <property type="match status" value="1"/>
</dbReference>
<evidence type="ECO:0000259" key="3">
    <source>
        <dbReference type="Pfam" id="PF21782"/>
    </source>
</evidence>
<proteinExistence type="predicted"/>
<dbReference type="SUPFAM" id="SSF53335">
    <property type="entry name" value="S-adenosyl-L-methionine-dependent methyltransferases"/>
    <property type="match status" value="1"/>
</dbReference>
<comment type="caution">
    <text evidence="4">The sequence shown here is derived from an EMBL/GenBank/DDBJ whole genome shotgun (WGS) entry which is preliminary data.</text>
</comment>
<protein>
    <submittedName>
        <fullName evidence="4">Methyltransferase type 12</fullName>
    </submittedName>
</protein>
<dbReference type="InterPro" id="IPR018773">
    <property type="entry name" value="MeTrfase_reg_dom_prd"/>
</dbReference>
<evidence type="ECO:0000259" key="1">
    <source>
        <dbReference type="Pfam" id="PF10119"/>
    </source>
</evidence>
<dbReference type="CDD" id="cd02440">
    <property type="entry name" value="AdoMet_MTases"/>
    <property type="match status" value="1"/>
</dbReference>
<dbReference type="Pfam" id="PF21782">
    <property type="entry name" value="WHD_PKMT"/>
    <property type="match status" value="1"/>
</dbReference>
<dbReference type="EMBL" id="LVHG01000095">
    <property type="protein sequence ID" value="OAK57064.1"/>
    <property type="molecule type" value="Genomic_DNA"/>
</dbReference>
<gene>
    <name evidence="4" type="ORF">A3K87_04030</name>
</gene>
<dbReference type="GO" id="GO:0008168">
    <property type="term" value="F:methyltransferase activity"/>
    <property type="evidence" value="ECO:0007669"/>
    <property type="project" value="UniProtKB-KW"/>
</dbReference>
<evidence type="ECO:0000313" key="4">
    <source>
        <dbReference type="EMBL" id="OAK57064.1"/>
    </source>
</evidence>
<dbReference type="InterPro" id="IPR050723">
    <property type="entry name" value="CFA/CMAS"/>
</dbReference>
<keyword evidence="4" id="KW-0489">Methyltransferase</keyword>
<dbReference type="GO" id="GO:0032259">
    <property type="term" value="P:methylation"/>
    <property type="evidence" value="ECO:0007669"/>
    <property type="project" value="UniProtKB-KW"/>
</dbReference>
<organism evidence="4 5">
    <name type="scientific">Variovorax paradoxus</name>
    <dbReference type="NCBI Taxonomy" id="34073"/>
    <lineage>
        <taxon>Bacteria</taxon>
        <taxon>Pseudomonadati</taxon>
        <taxon>Pseudomonadota</taxon>
        <taxon>Betaproteobacteria</taxon>
        <taxon>Burkholderiales</taxon>
        <taxon>Comamonadaceae</taxon>
        <taxon>Variovorax</taxon>
    </lineage>
</organism>
<keyword evidence="4" id="KW-0808">Transferase</keyword>
<dbReference type="Pfam" id="PF10119">
    <property type="entry name" value="MethyTransf_Reg"/>
    <property type="match status" value="1"/>
</dbReference>
<name>A0AA91DIZ5_VARPD</name>
<evidence type="ECO:0000259" key="2">
    <source>
        <dbReference type="Pfam" id="PF13649"/>
    </source>
</evidence>
<accession>A0AA91DIZ5</accession>
<feature type="domain" description="Methyltransferase regulatory" evidence="1">
    <location>
        <begin position="221"/>
        <end position="304"/>
    </location>
</feature>
<dbReference type="InterPro" id="IPR029063">
    <property type="entry name" value="SAM-dependent_MTases_sf"/>
</dbReference>
<sequence>MLVSDSLTSTLTRYYDAVPYDSHPFPQSAMEHLEALAFLFGLDTPPPAEARVLELGCAAGGNLIPFAARHPGACAVGVDLSTVQVAQGAAVIARAGLSNIELKAFDISEIDASFGQFDYIVCHGVYSWVPGPVQDAILRICAENLAPKGVAYVSYNVYPGWKAREIVRDAMILRGGPRDTPDEKLAYARGMLEFLEESARADSVLKKTLEETMPIVRSANSSYLLHEFLEPCNAPCYFKEFVARAEARGLAYLCDAEPTTMFVQNYGDKVRDPLLRECGGSQVLMEQYLDFLVNRTFRQTLLVRQARAGDIRYRLDPARIRALEVAGLFAAEGGAELALDASEQPCDAIRGLKVTLRLPIHKAVARLLEAAYPASMPVETLIADAARLVGQPAAAVDQAAMSMLEELLILGALRFRRTPVPAAASVPGLPRALAAVRSAPGLAPAAGANANACNQWHEPVALTLLERSLLPLLDGTNSHDALAEHLEAEVRGDRLRFVKDDKPLTDPQAVNAFARQQVELALDALRRKALLVD</sequence>
<dbReference type="PANTHER" id="PTHR43667:SF2">
    <property type="entry name" value="FATTY ACID C-METHYL TRANSFERASE"/>
    <property type="match status" value="1"/>
</dbReference>
<dbReference type="Gene3D" id="3.40.50.150">
    <property type="entry name" value="Vaccinia Virus protein VP39"/>
    <property type="match status" value="1"/>
</dbReference>
<dbReference type="InterPro" id="IPR041698">
    <property type="entry name" value="Methyltransf_25"/>
</dbReference>